<feature type="compositionally biased region" description="Low complexity" evidence="4">
    <location>
        <begin position="57"/>
        <end position="70"/>
    </location>
</feature>
<reference evidence="7" key="1">
    <citation type="submission" date="2020-01" db="EMBL/GenBank/DDBJ databases">
        <authorList>
            <person name="Mishra B."/>
        </authorList>
    </citation>
    <scope>NUCLEOTIDE SEQUENCE [LARGE SCALE GENOMIC DNA]</scope>
</reference>
<dbReference type="Gene3D" id="1.10.246.220">
    <property type="match status" value="1"/>
</dbReference>
<dbReference type="GO" id="GO:0005634">
    <property type="term" value="C:nucleus"/>
    <property type="evidence" value="ECO:0007669"/>
    <property type="project" value="UniProtKB-SubCell"/>
</dbReference>
<evidence type="ECO:0000256" key="1">
    <source>
        <dbReference type="ARBA" id="ARBA00004123"/>
    </source>
</evidence>
<dbReference type="GO" id="GO:0042162">
    <property type="term" value="F:telomeric DNA binding"/>
    <property type="evidence" value="ECO:0007669"/>
    <property type="project" value="UniProtKB-ARBA"/>
</dbReference>
<feature type="region of interest" description="Disordered" evidence="4">
    <location>
        <begin position="190"/>
        <end position="213"/>
    </location>
</feature>
<feature type="region of interest" description="Disordered" evidence="4">
    <location>
        <begin position="13"/>
        <end position="36"/>
    </location>
</feature>
<comment type="caution">
    <text evidence="7">The sequence shown here is derived from an EMBL/GenBank/DDBJ whole genome shotgun (WGS) entry which is preliminary data.</text>
</comment>
<dbReference type="PANTHER" id="PTHR21717">
    <property type="entry name" value="TELOMERIC REPEAT BINDING PROTEIN"/>
    <property type="match status" value="1"/>
</dbReference>
<feature type="compositionally biased region" description="Basic and acidic residues" evidence="4">
    <location>
        <begin position="72"/>
        <end position="99"/>
    </location>
</feature>
<dbReference type="Proteomes" id="UP000467841">
    <property type="component" value="Unassembled WGS sequence"/>
</dbReference>
<dbReference type="InterPro" id="IPR031105">
    <property type="entry name" value="TRP_plant"/>
</dbReference>
<dbReference type="PROSITE" id="PS50090">
    <property type="entry name" value="MYB_LIKE"/>
    <property type="match status" value="1"/>
</dbReference>
<evidence type="ECO:0000256" key="3">
    <source>
        <dbReference type="ARBA" id="ARBA00023242"/>
    </source>
</evidence>
<comment type="subcellular location">
    <subcellularLocation>
        <location evidence="1">Nucleus</location>
    </subcellularLocation>
</comment>
<dbReference type="CDD" id="cd11660">
    <property type="entry name" value="SANT_TRF"/>
    <property type="match status" value="1"/>
</dbReference>
<feature type="domain" description="HTH myb-type" evidence="6">
    <location>
        <begin position="510"/>
        <end position="569"/>
    </location>
</feature>
<feature type="region of interest" description="Disordered" evidence="4">
    <location>
        <begin position="451"/>
        <end position="478"/>
    </location>
</feature>
<keyword evidence="3" id="KW-0539">Nucleus</keyword>
<evidence type="ECO:0000256" key="4">
    <source>
        <dbReference type="SAM" id="MobiDB-lite"/>
    </source>
</evidence>
<dbReference type="PROSITE" id="PS51294">
    <property type="entry name" value="HTH_MYB"/>
    <property type="match status" value="1"/>
</dbReference>
<dbReference type="InterPro" id="IPR009057">
    <property type="entry name" value="Homeodomain-like_sf"/>
</dbReference>
<evidence type="ECO:0000259" key="6">
    <source>
        <dbReference type="PROSITE" id="PS51294"/>
    </source>
</evidence>
<dbReference type="OrthoDB" id="2020981at2759"/>
<dbReference type="SUPFAM" id="SSF46689">
    <property type="entry name" value="Homeodomain-like"/>
    <property type="match status" value="1"/>
</dbReference>
<dbReference type="SMART" id="SM00717">
    <property type="entry name" value="SANT"/>
    <property type="match status" value="1"/>
</dbReference>
<proteinExistence type="predicted"/>
<feature type="domain" description="Myb-like" evidence="5">
    <location>
        <begin position="510"/>
        <end position="565"/>
    </location>
</feature>
<keyword evidence="8" id="KW-1185">Reference proteome</keyword>
<dbReference type="InterPro" id="IPR017930">
    <property type="entry name" value="Myb_dom"/>
</dbReference>
<keyword evidence="2" id="KW-0238">DNA-binding</keyword>
<evidence type="ECO:0000313" key="8">
    <source>
        <dbReference type="Proteomes" id="UP000467841"/>
    </source>
</evidence>
<dbReference type="AlphaFoldDB" id="A0A6D2IC34"/>
<organism evidence="7 8">
    <name type="scientific">Microthlaspi erraticum</name>
    <dbReference type="NCBI Taxonomy" id="1685480"/>
    <lineage>
        <taxon>Eukaryota</taxon>
        <taxon>Viridiplantae</taxon>
        <taxon>Streptophyta</taxon>
        <taxon>Embryophyta</taxon>
        <taxon>Tracheophyta</taxon>
        <taxon>Spermatophyta</taxon>
        <taxon>Magnoliopsida</taxon>
        <taxon>eudicotyledons</taxon>
        <taxon>Gunneridae</taxon>
        <taxon>Pentapetalae</taxon>
        <taxon>rosids</taxon>
        <taxon>malvids</taxon>
        <taxon>Brassicales</taxon>
        <taxon>Brassicaceae</taxon>
        <taxon>Coluteocarpeae</taxon>
        <taxon>Microthlaspi</taxon>
    </lineage>
</organism>
<name>A0A6D2IC34_9BRAS</name>
<sequence>MVLHKRLDYGFSGYEVPPTPRAARSPRKSAFKKKSENNQISSFDLLAAVAGKLLLESGGNSSSSSNNASGDNEDHSAVKKEEPDHTVGEESNCDHPERRFFVSEILPKAHETESFNRSPSSLKDFHFGSTSGLTSDSSEKFGTQELPYEETKIDNNGDCYRSGGTDHDKRKSMLGGLSCEPKLSRNDLTKEEHHARNGFRKPIPQNPSVCSDDDDDENFSARYATKSFRSTLRIGDRRIRKVLASKYCKVSPKPKDTAVTNSDLDLKPDYYSKKHCLKSIRSERNYPIKKRRYFDGYTASRSEETDKNEGLSSSPPKASAFLSSIACQKQPAVQSRDSHVKLGIKSFRVPELFIEIPETATVASLKRTVLEAVTSILGGGLRIGVLVNGKKVRDDNKMLLQTGTSLDTLSDSLGFCLEPNPPQTTKPLSPEDSDFVRPCNNVPHTLTRCLPAPVKHAKPSNSVESDLDSKPSSSSRAKPVYSRALVPVSPLHAQALTVVPPRKPKRSEVAQRRIRRPFSVAEVEALVQAVERLGTGRWRDVKLRAFDNAKHRTYVDLKDKWKTLVHTARISPQQRRGEPVPQELLDRVLTAHAYWSQQQGKQQLLEGHQKLETSLGL</sequence>
<accession>A0A6D2IC34</accession>
<gene>
    <name evidence="7" type="ORF">MERR_LOCUS13539</name>
</gene>
<evidence type="ECO:0000313" key="7">
    <source>
        <dbReference type="EMBL" id="CAA7026304.1"/>
    </source>
</evidence>
<dbReference type="PANTHER" id="PTHR21717:SF70">
    <property type="entry name" value="TELOMERE REPEAT-BINDING PROTEIN 2-RELATED"/>
    <property type="match status" value="1"/>
</dbReference>
<dbReference type="EMBL" id="CACVBM020001051">
    <property type="protein sequence ID" value="CAA7026304.1"/>
    <property type="molecule type" value="Genomic_DNA"/>
</dbReference>
<protein>
    <submittedName>
        <fullName evidence="7">Uncharacterized protein</fullName>
    </submittedName>
</protein>
<dbReference type="InterPro" id="IPR001005">
    <property type="entry name" value="SANT/Myb"/>
</dbReference>
<feature type="region of interest" description="Disordered" evidence="4">
    <location>
        <begin position="56"/>
        <end position="99"/>
    </location>
</feature>
<dbReference type="InterPro" id="IPR057625">
    <property type="entry name" value="TPR1-6-like_ubiquitin"/>
</dbReference>
<evidence type="ECO:0000259" key="5">
    <source>
        <dbReference type="PROSITE" id="PS50090"/>
    </source>
</evidence>
<evidence type="ECO:0000256" key="2">
    <source>
        <dbReference type="ARBA" id="ARBA00023125"/>
    </source>
</evidence>
<dbReference type="Pfam" id="PF23603">
    <property type="entry name" value="Ubiquitin_TPR1"/>
    <property type="match status" value="1"/>
</dbReference>